<dbReference type="GO" id="GO:0016020">
    <property type="term" value="C:membrane"/>
    <property type="evidence" value="ECO:0007669"/>
    <property type="project" value="InterPro"/>
</dbReference>
<accession>V3ZT09</accession>
<dbReference type="GO" id="GO:0005524">
    <property type="term" value="F:ATP binding"/>
    <property type="evidence" value="ECO:0007669"/>
    <property type="project" value="InterPro"/>
</dbReference>
<dbReference type="KEGG" id="lgi:LOTGIDRAFT_145992"/>
<sequence length="76" mass="8369">FRYADCIDRILMIVGCLAAMIHGAAFPVMIIVFGDMIDLFVNNGIGAFLYLPNVQAFINAFNISQNTIISDQTVLL</sequence>
<evidence type="ECO:0000256" key="2">
    <source>
        <dbReference type="ARBA" id="ARBA00022989"/>
    </source>
</evidence>
<dbReference type="GeneID" id="20235052"/>
<dbReference type="InterPro" id="IPR036640">
    <property type="entry name" value="ABC1_TM_sf"/>
</dbReference>
<keyword evidence="3 4" id="KW-0472">Membrane</keyword>
<gene>
    <name evidence="5" type="ORF">LOTGIDRAFT_145992</name>
</gene>
<dbReference type="HOGENOM" id="CLU_2661601_0_0_1"/>
<evidence type="ECO:0000256" key="3">
    <source>
        <dbReference type="ARBA" id="ARBA00023136"/>
    </source>
</evidence>
<organism evidence="5 6">
    <name type="scientific">Lottia gigantea</name>
    <name type="common">Giant owl limpet</name>
    <dbReference type="NCBI Taxonomy" id="225164"/>
    <lineage>
        <taxon>Eukaryota</taxon>
        <taxon>Metazoa</taxon>
        <taxon>Spiralia</taxon>
        <taxon>Lophotrochozoa</taxon>
        <taxon>Mollusca</taxon>
        <taxon>Gastropoda</taxon>
        <taxon>Patellogastropoda</taxon>
        <taxon>Lottioidea</taxon>
        <taxon>Lottiidae</taxon>
        <taxon>Lottia</taxon>
    </lineage>
</organism>
<evidence type="ECO:0000313" key="6">
    <source>
        <dbReference type="Proteomes" id="UP000030746"/>
    </source>
</evidence>
<reference evidence="5 6" key="1">
    <citation type="journal article" date="2013" name="Nature">
        <title>Insights into bilaterian evolution from three spiralian genomes.</title>
        <authorList>
            <person name="Simakov O."/>
            <person name="Marletaz F."/>
            <person name="Cho S.J."/>
            <person name="Edsinger-Gonzales E."/>
            <person name="Havlak P."/>
            <person name="Hellsten U."/>
            <person name="Kuo D.H."/>
            <person name="Larsson T."/>
            <person name="Lv J."/>
            <person name="Arendt D."/>
            <person name="Savage R."/>
            <person name="Osoegawa K."/>
            <person name="de Jong P."/>
            <person name="Grimwood J."/>
            <person name="Chapman J.A."/>
            <person name="Shapiro H."/>
            <person name="Aerts A."/>
            <person name="Otillar R.P."/>
            <person name="Terry A.Y."/>
            <person name="Boore J.L."/>
            <person name="Grigoriev I.V."/>
            <person name="Lindberg D.R."/>
            <person name="Seaver E.C."/>
            <person name="Weisblat D.A."/>
            <person name="Putnam N.H."/>
            <person name="Rokhsar D.S."/>
        </authorList>
    </citation>
    <scope>NUCLEOTIDE SEQUENCE [LARGE SCALE GENOMIC DNA]</scope>
</reference>
<dbReference type="Proteomes" id="UP000030746">
    <property type="component" value="Unassembled WGS sequence"/>
</dbReference>
<protein>
    <recommendedName>
        <fullName evidence="7">ABC transmembrane type-1 domain-containing protein</fullName>
    </recommendedName>
</protein>
<dbReference type="Gene3D" id="1.20.1560.10">
    <property type="entry name" value="ABC transporter type 1, transmembrane domain"/>
    <property type="match status" value="1"/>
</dbReference>
<evidence type="ECO:0000313" key="5">
    <source>
        <dbReference type="EMBL" id="ESO87487.1"/>
    </source>
</evidence>
<proteinExistence type="predicted"/>
<dbReference type="RefSeq" id="XP_009061826.1">
    <property type="nucleotide sequence ID" value="XM_009063578.1"/>
</dbReference>
<dbReference type="OrthoDB" id="6500128at2759"/>
<keyword evidence="2 4" id="KW-1133">Transmembrane helix</keyword>
<name>V3ZT09_LOTGI</name>
<feature type="transmembrane region" description="Helical" evidence="4">
    <location>
        <begin position="12"/>
        <end position="33"/>
    </location>
</feature>
<dbReference type="EMBL" id="KB202902">
    <property type="protein sequence ID" value="ESO87487.1"/>
    <property type="molecule type" value="Genomic_DNA"/>
</dbReference>
<feature type="non-terminal residue" evidence="5">
    <location>
        <position position="1"/>
    </location>
</feature>
<keyword evidence="1 4" id="KW-0812">Transmembrane</keyword>
<dbReference type="AlphaFoldDB" id="V3ZT09"/>
<evidence type="ECO:0008006" key="7">
    <source>
        <dbReference type="Google" id="ProtNLM"/>
    </source>
</evidence>
<dbReference type="CTD" id="20235052"/>
<keyword evidence="6" id="KW-1185">Reference proteome</keyword>
<evidence type="ECO:0000256" key="1">
    <source>
        <dbReference type="ARBA" id="ARBA00022692"/>
    </source>
</evidence>
<evidence type="ECO:0000256" key="4">
    <source>
        <dbReference type="SAM" id="Phobius"/>
    </source>
</evidence>